<evidence type="ECO:0000259" key="1">
    <source>
        <dbReference type="Pfam" id="PF13173"/>
    </source>
</evidence>
<comment type="caution">
    <text evidence="3">The sequence shown here is derived from an EMBL/GenBank/DDBJ whole genome shotgun (WGS) entry which is preliminary data.</text>
</comment>
<accession>A0A087CQF2</accession>
<dbReference type="SUPFAM" id="SSF52540">
    <property type="entry name" value="P-loop containing nucleoside triphosphate hydrolases"/>
    <property type="match status" value="1"/>
</dbReference>
<dbReference type="PANTHER" id="PTHR43566:SF2">
    <property type="entry name" value="DUF4143 DOMAIN-CONTAINING PROTEIN"/>
    <property type="match status" value="1"/>
</dbReference>
<dbReference type="Pfam" id="PF13173">
    <property type="entry name" value="AAA_14"/>
    <property type="match status" value="1"/>
</dbReference>
<gene>
    <name evidence="3" type="ORF">BSAE_1355</name>
</gene>
<dbReference type="InterPro" id="IPR041682">
    <property type="entry name" value="AAA_14"/>
</dbReference>
<evidence type="ECO:0000313" key="4">
    <source>
        <dbReference type="Proteomes" id="UP000029040"/>
    </source>
</evidence>
<reference evidence="3 4" key="1">
    <citation type="submission" date="2014-03" db="EMBL/GenBank/DDBJ databases">
        <title>Genomics of Bifidobacteria.</title>
        <authorList>
            <person name="Ventura M."/>
            <person name="Milani C."/>
            <person name="Lugli G.A."/>
        </authorList>
    </citation>
    <scope>NUCLEOTIDE SEQUENCE [LARGE SCALE GENOMIC DNA]</scope>
    <source>
        <strain evidence="3 4">LMG 14934</strain>
    </source>
</reference>
<evidence type="ECO:0000259" key="2">
    <source>
        <dbReference type="Pfam" id="PF13635"/>
    </source>
</evidence>
<dbReference type="RefSeq" id="WP_033508764.1">
    <property type="nucleotide sequence ID" value="NZ_JDTM01000003.1"/>
</dbReference>
<feature type="domain" description="DUF4143" evidence="2">
    <location>
        <begin position="176"/>
        <end position="335"/>
    </location>
</feature>
<dbReference type="Proteomes" id="UP000029040">
    <property type="component" value="Unassembled WGS sequence"/>
</dbReference>
<protein>
    <submittedName>
        <fullName evidence="3">AAA superfamily protein</fullName>
    </submittedName>
</protein>
<dbReference type="PANTHER" id="PTHR43566">
    <property type="entry name" value="CONSERVED PROTEIN"/>
    <property type="match status" value="1"/>
</dbReference>
<dbReference type="Pfam" id="PF13635">
    <property type="entry name" value="DUF4143"/>
    <property type="match status" value="1"/>
</dbReference>
<dbReference type="InterPro" id="IPR025420">
    <property type="entry name" value="DUF4143"/>
</dbReference>
<feature type="domain" description="AAA" evidence="1">
    <location>
        <begin position="17"/>
        <end position="134"/>
    </location>
</feature>
<dbReference type="InterPro" id="IPR027417">
    <property type="entry name" value="P-loop_NTPase"/>
</dbReference>
<organism evidence="3 4">
    <name type="scientific">Bifidobacterium pullorum subsp. saeculare DSM 6531 = LMG 14934</name>
    <dbReference type="NCBI Taxonomy" id="1437611"/>
    <lineage>
        <taxon>Bacteria</taxon>
        <taxon>Bacillati</taxon>
        <taxon>Actinomycetota</taxon>
        <taxon>Actinomycetes</taxon>
        <taxon>Bifidobacteriales</taxon>
        <taxon>Bifidobacteriaceae</taxon>
        <taxon>Bifidobacterium</taxon>
    </lineage>
</organism>
<dbReference type="EMBL" id="JGZM01000008">
    <property type="protein sequence ID" value="KFI85502.1"/>
    <property type="molecule type" value="Genomic_DNA"/>
</dbReference>
<dbReference type="AlphaFoldDB" id="A0A087CQF2"/>
<evidence type="ECO:0000313" key="3">
    <source>
        <dbReference type="EMBL" id="KFI85502.1"/>
    </source>
</evidence>
<name>A0A087CQF2_9BIFI</name>
<proteinExistence type="predicted"/>
<sequence length="389" mass="44125">MIPRAITPKMVDLLTKFPILSLTGARQSGKTTLLRKQFSDYRYVNLEQANVANLARTDIRSFLSLYDNKVIFDEAQRVPDLFSELQVMVDERRQTPGQFILSGSQNFLLMNNITQSLAGRVAIMHLPPLSHMELTAADMMPSTTDEWTWRGGYPRLYDIDIAPEDYFPNYISTYVERDVRRELGVQKLTEFRTFLTQCALHTGELVNYAALAQGSGVDAKTATGWLSLLESSFITFRLYPYHRNMGKRLVKTPKLYFHDTGLAAHLLGIDSPEELLFSKFRGPLFENAVISELVKQYQAQGKRPHLYFWRDTNRKEIDLLIEKGGSLRHAIEIKAASSYDSHAFGPISDLSSQLGLNSTDCAVVYGGQESFNTKFGRLMTVNQLDQLVV</sequence>